<evidence type="ECO:0000313" key="1">
    <source>
        <dbReference type="EMBL" id="TFW20112.1"/>
    </source>
</evidence>
<name>A0A4Y9SHV1_9BURK</name>
<gene>
    <name evidence="1" type="ORF">E4L98_15395</name>
</gene>
<dbReference type="Proteomes" id="UP000297729">
    <property type="component" value="Unassembled WGS sequence"/>
</dbReference>
<evidence type="ECO:0000313" key="2">
    <source>
        <dbReference type="Proteomes" id="UP000297729"/>
    </source>
</evidence>
<accession>A0A4Y9SHV1</accession>
<dbReference type="OrthoDB" id="9958056at2"/>
<protein>
    <submittedName>
        <fullName evidence="1">Uncharacterized protein</fullName>
    </submittedName>
</protein>
<reference evidence="1 2" key="1">
    <citation type="submission" date="2019-03" db="EMBL/GenBank/DDBJ databases">
        <title>Draft Genome Sequence of Duganella callidus sp. nov., a Novel Duganella Species Isolated from Cultivated Soil.</title>
        <authorList>
            <person name="Raths R."/>
            <person name="Peta V."/>
            <person name="Bucking H."/>
        </authorList>
    </citation>
    <scope>NUCLEOTIDE SEQUENCE [LARGE SCALE GENOMIC DNA]</scope>
    <source>
        <strain evidence="1 2">DN04</strain>
    </source>
</reference>
<dbReference type="RefSeq" id="WP_135202438.1">
    <property type="nucleotide sequence ID" value="NZ_SPVG01000156.1"/>
</dbReference>
<proteinExistence type="predicted"/>
<dbReference type="AlphaFoldDB" id="A0A4Y9SHV1"/>
<sequence>MRFNYMLGPDDRRLAEARMLGHLANVTLWAGAYDQARAVHFNLQFDDAWAEKAGDDKCHDAARVAIAHALELHPAPGAIIDLSVEPIVTRWPGRLDVVA</sequence>
<dbReference type="EMBL" id="SPVG01000156">
    <property type="protein sequence ID" value="TFW20112.1"/>
    <property type="molecule type" value="Genomic_DNA"/>
</dbReference>
<organism evidence="1 2">
    <name type="scientific">Duganella callida</name>
    <dbReference type="NCBI Taxonomy" id="2561932"/>
    <lineage>
        <taxon>Bacteria</taxon>
        <taxon>Pseudomonadati</taxon>
        <taxon>Pseudomonadota</taxon>
        <taxon>Betaproteobacteria</taxon>
        <taxon>Burkholderiales</taxon>
        <taxon>Oxalobacteraceae</taxon>
        <taxon>Telluria group</taxon>
        <taxon>Duganella</taxon>
    </lineage>
</organism>
<keyword evidence="2" id="KW-1185">Reference proteome</keyword>
<comment type="caution">
    <text evidence="1">The sequence shown here is derived from an EMBL/GenBank/DDBJ whole genome shotgun (WGS) entry which is preliminary data.</text>
</comment>